<evidence type="ECO:0000256" key="1">
    <source>
        <dbReference type="SAM" id="SignalP"/>
    </source>
</evidence>
<proteinExistence type="predicted"/>
<gene>
    <name evidence="2" type="ORF">ANIA_05256</name>
</gene>
<keyword evidence="1" id="KW-0732">Signal</keyword>
<dbReference type="EMBL" id="BN001305">
    <property type="protein sequence ID" value="CBF82233.1"/>
    <property type="molecule type" value="Genomic_DNA"/>
</dbReference>
<sequence>MKFLAILSAVVFAAFAVAGPVHANDQDESKMGKRDRWDVDRIKRLLCDMNGTAVSATFHRRKDRRFESRIVFY</sequence>
<dbReference type="InParanoid" id="Q5B2H4"/>
<organism evidence="2 3">
    <name type="scientific">Emericella nidulans (strain FGSC A4 / ATCC 38163 / CBS 112.46 / NRRL 194 / M139)</name>
    <name type="common">Aspergillus nidulans</name>
    <dbReference type="NCBI Taxonomy" id="227321"/>
    <lineage>
        <taxon>Eukaryota</taxon>
        <taxon>Fungi</taxon>
        <taxon>Dikarya</taxon>
        <taxon>Ascomycota</taxon>
        <taxon>Pezizomycotina</taxon>
        <taxon>Eurotiomycetes</taxon>
        <taxon>Eurotiomycetidae</taxon>
        <taxon>Eurotiales</taxon>
        <taxon>Aspergillaceae</taxon>
        <taxon>Aspergillus</taxon>
        <taxon>Aspergillus subgen. Nidulantes</taxon>
    </lineage>
</organism>
<accession>Q5B2H4</accession>
<dbReference type="RefSeq" id="XP_662860.1">
    <property type="nucleotide sequence ID" value="XM_657768.1"/>
</dbReference>
<feature type="signal peptide" evidence="1">
    <location>
        <begin position="1"/>
        <end position="23"/>
    </location>
</feature>
<dbReference type="KEGG" id="ani:ANIA_05256"/>
<reference evidence="3" key="2">
    <citation type="journal article" date="2009" name="Fungal Genet. Biol.">
        <title>The 2008 update of the Aspergillus nidulans genome annotation: a community effort.</title>
        <authorList>
            <person name="Wortman J.R."/>
            <person name="Gilsenan J.M."/>
            <person name="Joardar V."/>
            <person name="Deegan J."/>
            <person name="Clutterbuck J."/>
            <person name="Andersen M.R."/>
            <person name="Archer D."/>
            <person name="Bencina M."/>
            <person name="Braus G."/>
            <person name="Coutinho P."/>
            <person name="von Dohren H."/>
            <person name="Doonan J."/>
            <person name="Driessen A.J."/>
            <person name="Durek P."/>
            <person name="Espeso E."/>
            <person name="Fekete E."/>
            <person name="Flipphi M."/>
            <person name="Estrada C.G."/>
            <person name="Geysens S."/>
            <person name="Goldman G."/>
            <person name="de Groot P.W."/>
            <person name="Hansen K."/>
            <person name="Harris S.D."/>
            <person name="Heinekamp T."/>
            <person name="Helmstaedt K."/>
            <person name="Henrissat B."/>
            <person name="Hofmann G."/>
            <person name="Homan T."/>
            <person name="Horio T."/>
            <person name="Horiuchi H."/>
            <person name="James S."/>
            <person name="Jones M."/>
            <person name="Karaffa L."/>
            <person name="Karanyi Z."/>
            <person name="Kato M."/>
            <person name="Keller N."/>
            <person name="Kelly D.E."/>
            <person name="Kiel J.A."/>
            <person name="Kim J.M."/>
            <person name="van der Klei I.J."/>
            <person name="Klis F.M."/>
            <person name="Kovalchuk A."/>
            <person name="Krasevec N."/>
            <person name="Kubicek C.P."/>
            <person name="Liu B."/>
            <person name="Maccabe A."/>
            <person name="Meyer V."/>
            <person name="Mirabito P."/>
            <person name="Miskei M."/>
            <person name="Mos M."/>
            <person name="Mullins J."/>
            <person name="Nelson D.R."/>
            <person name="Nielsen J."/>
            <person name="Oakley B.R."/>
            <person name="Osmani S.A."/>
            <person name="Pakula T."/>
            <person name="Paszewski A."/>
            <person name="Paulsen I."/>
            <person name="Pilsyk S."/>
            <person name="Pocsi I."/>
            <person name="Punt P.J."/>
            <person name="Ram A.F."/>
            <person name="Ren Q."/>
            <person name="Robellet X."/>
            <person name="Robson G."/>
            <person name="Seiboth B."/>
            <person name="van Solingen P."/>
            <person name="Specht T."/>
            <person name="Sun J."/>
            <person name="Taheri-Talesh N."/>
            <person name="Takeshita N."/>
            <person name="Ussery D."/>
            <person name="vanKuyk P.A."/>
            <person name="Visser H."/>
            <person name="van de Vondervoort P.J."/>
            <person name="de Vries R.P."/>
            <person name="Walton J."/>
            <person name="Xiang X."/>
            <person name="Xiong Y."/>
            <person name="Zeng A.P."/>
            <person name="Brandt B.W."/>
            <person name="Cornell M.J."/>
            <person name="van den Hondel C.A."/>
            <person name="Visser J."/>
            <person name="Oliver S.G."/>
            <person name="Turner G."/>
        </authorList>
    </citation>
    <scope>GENOME REANNOTATION</scope>
    <source>
        <strain evidence="3">FGSC A4 / ATCC 38163 / CBS 112.46 / NRRL 194 / M139</strain>
    </source>
</reference>
<dbReference type="Proteomes" id="UP000000560">
    <property type="component" value="Chromosome V"/>
</dbReference>
<dbReference type="HOGENOM" id="CLU_2704780_0_0_1"/>
<protein>
    <submittedName>
        <fullName evidence="2">Uncharacterized protein</fullName>
    </submittedName>
</protein>
<dbReference type="OrthoDB" id="10448164at2759"/>
<accession>C8VH34</accession>
<feature type="chain" id="PRO_5010288541" evidence="1">
    <location>
        <begin position="24"/>
        <end position="73"/>
    </location>
</feature>
<reference evidence="3" key="1">
    <citation type="journal article" date="2005" name="Nature">
        <title>Sequencing of Aspergillus nidulans and comparative analysis with A. fumigatus and A. oryzae.</title>
        <authorList>
            <person name="Galagan J.E."/>
            <person name="Calvo S.E."/>
            <person name="Cuomo C."/>
            <person name="Ma L.J."/>
            <person name="Wortman J.R."/>
            <person name="Batzoglou S."/>
            <person name="Lee S.I."/>
            <person name="Basturkmen M."/>
            <person name="Spevak C.C."/>
            <person name="Clutterbuck J."/>
            <person name="Kapitonov V."/>
            <person name="Jurka J."/>
            <person name="Scazzocchio C."/>
            <person name="Farman M."/>
            <person name="Butler J."/>
            <person name="Purcell S."/>
            <person name="Harris S."/>
            <person name="Braus G.H."/>
            <person name="Draht O."/>
            <person name="Busch S."/>
            <person name="D'Enfert C."/>
            <person name="Bouchier C."/>
            <person name="Goldman G.H."/>
            <person name="Bell-Pedersen D."/>
            <person name="Griffiths-Jones S."/>
            <person name="Doonan J.H."/>
            <person name="Yu J."/>
            <person name="Vienken K."/>
            <person name="Pain A."/>
            <person name="Freitag M."/>
            <person name="Selker E.U."/>
            <person name="Archer D.B."/>
            <person name="Penalva M.A."/>
            <person name="Oakley B.R."/>
            <person name="Momany M."/>
            <person name="Tanaka T."/>
            <person name="Kumagai T."/>
            <person name="Asai K."/>
            <person name="Machida M."/>
            <person name="Nierman W.C."/>
            <person name="Denning D.W."/>
            <person name="Caddick M."/>
            <person name="Hynes M."/>
            <person name="Paoletti M."/>
            <person name="Fischer R."/>
            <person name="Miller B."/>
            <person name="Dyer P."/>
            <person name="Sachs M.S."/>
            <person name="Osmani S.A."/>
            <person name="Birren B.W."/>
        </authorList>
    </citation>
    <scope>NUCLEOTIDE SEQUENCE [LARGE SCALE GENOMIC DNA]</scope>
    <source>
        <strain evidence="3">FGSC A4 / ATCC 38163 / CBS 112.46 / NRRL 194 / M139</strain>
    </source>
</reference>
<dbReference type="AlphaFoldDB" id="Q5B2H4"/>
<evidence type="ECO:0000313" key="3">
    <source>
        <dbReference type="Proteomes" id="UP000000560"/>
    </source>
</evidence>
<evidence type="ECO:0000313" key="2">
    <source>
        <dbReference type="EMBL" id="CBF82233.1"/>
    </source>
</evidence>
<keyword evidence="3" id="KW-1185">Reference proteome</keyword>
<dbReference type="GeneID" id="2871547"/>
<name>Q5B2H4_EMENI</name>